<organism evidence="2 3">
    <name type="scientific">Rhipicephalus sanguineus</name>
    <name type="common">Brown dog tick</name>
    <name type="synonym">Ixodes sanguineus</name>
    <dbReference type="NCBI Taxonomy" id="34632"/>
    <lineage>
        <taxon>Eukaryota</taxon>
        <taxon>Metazoa</taxon>
        <taxon>Ecdysozoa</taxon>
        <taxon>Arthropoda</taxon>
        <taxon>Chelicerata</taxon>
        <taxon>Arachnida</taxon>
        <taxon>Acari</taxon>
        <taxon>Parasitiformes</taxon>
        <taxon>Ixodida</taxon>
        <taxon>Ixodoidea</taxon>
        <taxon>Ixodidae</taxon>
        <taxon>Rhipicephalinae</taxon>
        <taxon>Rhipicephalus</taxon>
        <taxon>Rhipicephalus</taxon>
    </lineage>
</organism>
<dbReference type="Proteomes" id="UP000821837">
    <property type="component" value="Chromosome 6"/>
</dbReference>
<comment type="caution">
    <text evidence="2">The sequence shown here is derived from an EMBL/GenBank/DDBJ whole genome shotgun (WGS) entry which is preliminary data.</text>
</comment>
<feature type="region of interest" description="Disordered" evidence="1">
    <location>
        <begin position="153"/>
        <end position="173"/>
    </location>
</feature>
<sequence>MFDLLFLELLGLNSAPESATLELKDAAVLNLLFQELLGCPAPPESTTSVLRGVARGVVASDAQEASALSKCTADASGASGVTVLVLLFLGRLRAAPESANSELKCVARDVEAPDTGADLEPSNCTAGASGVMSLNLPFLDDFVLKVAPGSANSEVEGEAADSKESTARTTSELSDCVTGASGVTELDWPFLNLLGRLNATPESAISEFEGVAKTLTFNDSLRFVTSELKGVAAGTDPSDIWVSTTVLLDDSLAPNVGGLPRSATRLSVVDLSGLTKPTTRGRVLVVEITPCFPWIRIRQMIDGLLVLPSGSLDLFTSNTLAGLVQIPQTPPPATLRLSPMLPPNDFLLCQAEKLDGAWTNGIQQLGA</sequence>
<protein>
    <submittedName>
        <fullName evidence="2">Uncharacterized protein</fullName>
    </submittedName>
</protein>
<reference evidence="2" key="1">
    <citation type="journal article" date="2020" name="Cell">
        <title>Large-Scale Comparative Analyses of Tick Genomes Elucidate Their Genetic Diversity and Vector Capacities.</title>
        <authorList>
            <consortium name="Tick Genome and Microbiome Consortium (TIGMIC)"/>
            <person name="Jia N."/>
            <person name="Wang J."/>
            <person name="Shi W."/>
            <person name="Du L."/>
            <person name="Sun Y."/>
            <person name="Zhan W."/>
            <person name="Jiang J.F."/>
            <person name="Wang Q."/>
            <person name="Zhang B."/>
            <person name="Ji P."/>
            <person name="Bell-Sakyi L."/>
            <person name="Cui X.M."/>
            <person name="Yuan T.T."/>
            <person name="Jiang B.G."/>
            <person name="Yang W.F."/>
            <person name="Lam T.T."/>
            <person name="Chang Q.C."/>
            <person name="Ding S.J."/>
            <person name="Wang X.J."/>
            <person name="Zhu J.G."/>
            <person name="Ruan X.D."/>
            <person name="Zhao L."/>
            <person name="Wei J.T."/>
            <person name="Ye R.Z."/>
            <person name="Que T.C."/>
            <person name="Du C.H."/>
            <person name="Zhou Y.H."/>
            <person name="Cheng J.X."/>
            <person name="Dai P.F."/>
            <person name="Guo W.B."/>
            <person name="Han X.H."/>
            <person name="Huang E.J."/>
            <person name="Li L.F."/>
            <person name="Wei W."/>
            <person name="Gao Y.C."/>
            <person name="Liu J.Z."/>
            <person name="Shao H.Z."/>
            <person name="Wang X."/>
            <person name="Wang C.C."/>
            <person name="Yang T.C."/>
            <person name="Huo Q.B."/>
            <person name="Li W."/>
            <person name="Chen H.Y."/>
            <person name="Chen S.E."/>
            <person name="Zhou L.G."/>
            <person name="Ni X.B."/>
            <person name="Tian J.H."/>
            <person name="Sheng Y."/>
            <person name="Liu T."/>
            <person name="Pan Y.S."/>
            <person name="Xia L.Y."/>
            <person name="Li J."/>
            <person name="Zhao F."/>
            <person name="Cao W.C."/>
        </authorList>
    </citation>
    <scope>NUCLEOTIDE SEQUENCE</scope>
    <source>
        <strain evidence="2">Rsan-2018</strain>
    </source>
</reference>
<accession>A0A9D4PPX4</accession>
<name>A0A9D4PPX4_RHISA</name>
<keyword evidence="3" id="KW-1185">Reference proteome</keyword>
<evidence type="ECO:0000313" key="2">
    <source>
        <dbReference type="EMBL" id="KAH7948071.1"/>
    </source>
</evidence>
<dbReference type="EMBL" id="JABSTV010001252">
    <property type="protein sequence ID" value="KAH7948071.1"/>
    <property type="molecule type" value="Genomic_DNA"/>
</dbReference>
<gene>
    <name evidence="2" type="ORF">HPB52_018319</name>
</gene>
<reference evidence="2" key="2">
    <citation type="submission" date="2021-09" db="EMBL/GenBank/DDBJ databases">
        <authorList>
            <person name="Jia N."/>
            <person name="Wang J."/>
            <person name="Shi W."/>
            <person name="Du L."/>
            <person name="Sun Y."/>
            <person name="Zhan W."/>
            <person name="Jiang J."/>
            <person name="Wang Q."/>
            <person name="Zhang B."/>
            <person name="Ji P."/>
            <person name="Sakyi L.B."/>
            <person name="Cui X."/>
            <person name="Yuan T."/>
            <person name="Jiang B."/>
            <person name="Yang W."/>
            <person name="Lam T.T.-Y."/>
            <person name="Chang Q."/>
            <person name="Ding S."/>
            <person name="Wang X."/>
            <person name="Zhu J."/>
            <person name="Ruan X."/>
            <person name="Zhao L."/>
            <person name="Wei J."/>
            <person name="Que T."/>
            <person name="Du C."/>
            <person name="Cheng J."/>
            <person name="Dai P."/>
            <person name="Han X."/>
            <person name="Huang E."/>
            <person name="Gao Y."/>
            <person name="Liu J."/>
            <person name="Shao H."/>
            <person name="Ye R."/>
            <person name="Li L."/>
            <person name="Wei W."/>
            <person name="Wang X."/>
            <person name="Wang C."/>
            <person name="Huo Q."/>
            <person name="Li W."/>
            <person name="Guo W."/>
            <person name="Chen H."/>
            <person name="Chen S."/>
            <person name="Zhou L."/>
            <person name="Zhou L."/>
            <person name="Ni X."/>
            <person name="Tian J."/>
            <person name="Zhou Y."/>
            <person name="Sheng Y."/>
            <person name="Liu T."/>
            <person name="Pan Y."/>
            <person name="Xia L."/>
            <person name="Li J."/>
            <person name="Zhao F."/>
            <person name="Cao W."/>
        </authorList>
    </citation>
    <scope>NUCLEOTIDE SEQUENCE</scope>
    <source>
        <strain evidence="2">Rsan-2018</strain>
        <tissue evidence="2">Larvae</tissue>
    </source>
</reference>
<evidence type="ECO:0000313" key="3">
    <source>
        <dbReference type="Proteomes" id="UP000821837"/>
    </source>
</evidence>
<dbReference type="AlphaFoldDB" id="A0A9D4PPX4"/>
<evidence type="ECO:0000256" key="1">
    <source>
        <dbReference type="SAM" id="MobiDB-lite"/>
    </source>
</evidence>
<proteinExistence type="predicted"/>